<keyword evidence="2" id="KW-1185">Reference proteome</keyword>
<accession>A0AA38BXE4</accession>
<protein>
    <submittedName>
        <fullName evidence="1">Uncharacterized protein</fullName>
    </submittedName>
</protein>
<gene>
    <name evidence="1" type="ORF">KI387_033225</name>
</gene>
<organism evidence="1 2">
    <name type="scientific">Taxus chinensis</name>
    <name type="common">Chinese yew</name>
    <name type="synonym">Taxus wallichiana var. chinensis</name>
    <dbReference type="NCBI Taxonomy" id="29808"/>
    <lineage>
        <taxon>Eukaryota</taxon>
        <taxon>Viridiplantae</taxon>
        <taxon>Streptophyta</taxon>
        <taxon>Embryophyta</taxon>
        <taxon>Tracheophyta</taxon>
        <taxon>Spermatophyta</taxon>
        <taxon>Pinopsida</taxon>
        <taxon>Pinidae</taxon>
        <taxon>Conifers II</taxon>
        <taxon>Cupressales</taxon>
        <taxon>Taxaceae</taxon>
        <taxon>Taxus</taxon>
    </lineage>
</organism>
<reference evidence="1 2" key="1">
    <citation type="journal article" date="2021" name="Nat. Plants">
        <title>The Taxus genome provides insights into paclitaxel biosynthesis.</title>
        <authorList>
            <person name="Xiong X."/>
            <person name="Gou J."/>
            <person name="Liao Q."/>
            <person name="Li Y."/>
            <person name="Zhou Q."/>
            <person name="Bi G."/>
            <person name="Li C."/>
            <person name="Du R."/>
            <person name="Wang X."/>
            <person name="Sun T."/>
            <person name="Guo L."/>
            <person name="Liang H."/>
            <person name="Lu P."/>
            <person name="Wu Y."/>
            <person name="Zhang Z."/>
            <person name="Ro D.K."/>
            <person name="Shang Y."/>
            <person name="Huang S."/>
            <person name="Yan J."/>
        </authorList>
    </citation>
    <scope>NUCLEOTIDE SEQUENCE [LARGE SCALE GENOMIC DNA]</scope>
    <source>
        <strain evidence="1">Ta-2019</strain>
    </source>
</reference>
<evidence type="ECO:0000313" key="2">
    <source>
        <dbReference type="Proteomes" id="UP000824469"/>
    </source>
</evidence>
<dbReference type="EMBL" id="JAHRHJ020003813">
    <property type="protein sequence ID" value="KAH9289108.1"/>
    <property type="molecule type" value="Genomic_DNA"/>
</dbReference>
<sequence length="160" mass="18158">MSMTDIKTNVVNSHPHQVELGTLGALGHSEDRVFRGPWRYTLPLWSMSMQICASWINNGTLELSDNGLGETFEMETSLEAEFMWKASKRRDGVRLGSGGRNRGENSWVFDSEPASGVESWVSNESRRHELCIPLGELRRHIKSSRRLYGQPWYSTSGLLE</sequence>
<proteinExistence type="predicted"/>
<evidence type="ECO:0000313" key="1">
    <source>
        <dbReference type="EMBL" id="KAH9289108.1"/>
    </source>
</evidence>
<dbReference type="AlphaFoldDB" id="A0AA38BXE4"/>
<dbReference type="Proteomes" id="UP000824469">
    <property type="component" value="Unassembled WGS sequence"/>
</dbReference>
<comment type="caution">
    <text evidence="1">The sequence shown here is derived from an EMBL/GenBank/DDBJ whole genome shotgun (WGS) entry which is preliminary data.</text>
</comment>
<name>A0AA38BXE4_TAXCH</name>